<keyword evidence="4" id="KW-1185">Reference proteome</keyword>
<organism evidence="3 4">
    <name type="scientific">Mucor flavus</name>
    <dbReference type="NCBI Taxonomy" id="439312"/>
    <lineage>
        <taxon>Eukaryota</taxon>
        <taxon>Fungi</taxon>
        <taxon>Fungi incertae sedis</taxon>
        <taxon>Mucoromycota</taxon>
        <taxon>Mucoromycotina</taxon>
        <taxon>Mucoromycetes</taxon>
        <taxon>Mucorales</taxon>
        <taxon>Mucorineae</taxon>
        <taxon>Mucoraceae</taxon>
        <taxon>Mucor</taxon>
    </lineage>
</organism>
<feature type="region of interest" description="Disordered" evidence="1">
    <location>
        <begin position="147"/>
        <end position="233"/>
    </location>
</feature>
<name>A0ABP9Z8G0_9FUNG</name>
<dbReference type="InterPro" id="IPR038425">
    <property type="entry name" value="GAT_sf"/>
</dbReference>
<evidence type="ECO:0000313" key="4">
    <source>
        <dbReference type="Proteomes" id="UP001473302"/>
    </source>
</evidence>
<feature type="domain" description="VHS" evidence="2">
    <location>
        <begin position="18"/>
        <end position="148"/>
    </location>
</feature>
<dbReference type="InterPro" id="IPR044103">
    <property type="entry name" value="GAT_LSB5"/>
</dbReference>
<dbReference type="CDD" id="cd14232">
    <property type="entry name" value="GAT_LSB5"/>
    <property type="match status" value="1"/>
</dbReference>
<dbReference type="InterPro" id="IPR002014">
    <property type="entry name" value="VHS_dom"/>
</dbReference>
<comment type="caution">
    <text evidence="3">The sequence shown here is derived from an EMBL/GenBank/DDBJ whole genome shotgun (WGS) entry which is preliminary data.</text>
</comment>
<dbReference type="SUPFAM" id="SSF89009">
    <property type="entry name" value="GAT-like domain"/>
    <property type="match status" value="1"/>
</dbReference>
<dbReference type="InterPro" id="IPR045007">
    <property type="entry name" value="LSB5"/>
</dbReference>
<reference evidence="3 4" key="1">
    <citation type="submission" date="2024-04" db="EMBL/GenBank/DDBJ databases">
        <title>genome sequences of Mucor flavus KT1a and Helicostylum pulchrum KT1b strains isolated from the surface of a dry-aged beef.</title>
        <authorList>
            <person name="Toyotome T."/>
            <person name="Hosono M."/>
            <person name="Torimaru M."/>
            <person name="Fukuda K."/>
            <person name="Mikami N."/>
        </authorList>
    </citation>
    <scope>NUCLEOTIDE SEQUENCE [LARGE SCALE GENOMIC DNA]</scope>
    <source>
        <strain evidence="3 4">KT1a</strain>
    </source>
</reference>
<dbReference type="SUPFAM" id="SSF48464">
    <property type="entry name" value="ENTH/VHS domain"/>
    <property type="match status" value="1"/>
</dbReference>
<dbReference type="PANTHER" id="PTHR47789">
    <property type="entry name" value="LAS SEVENTEEN-BINDING PROTEIN 5"/>
    <property type="match status" value="1"/>
</dbReference>
<dbReference type="InterPro" id="IPR008942">
    <property type="entry name" value="ENTH_VHS"/>
</dbReference>
<proteinExistence type="predicted"/>
<dbReference type="Gene3D" id="1.25.40.90">
    <property type="match status" value="1"/>
</dbReference>
<feature type="compositionally biased region" description="Polar residues" evidence="1">
    <location>
        <begin position="151"/>
        <end position="172"/>
    </location>
</feature>
<protein>
    <recommendedName>
        <fullName evidence="2">VHS domain-containing protein</fullName>
    </recommendedName>
</protein>
<dbReference type="PANTHER" id="PTHR47789:SF1">
    <property type="entry name" value="LAS SEVENTEEN-BINDING PROTEIN 5"/>
    <property type="match status" value="1"/>
</dbReference>
<dbReference type="PROSITE" id="PS50179">
    <property type="entry name" value="VHS"/>
    <property type="match status" value="1"/>
</dbReference>
<evidence type="ECO:0000313" key="3">
    <source>
        <dbReference type="EMBL" id="GAA5815364.1"/>
    </source>
</evidence>
<sequence length="435" mass="49329">MGFFAEDIQKTSVTLYIERLSNLEEVDWYLLQQLSESIQMQESGAREAVEAVRKKLKHGGTQQKLRVLEVLKLLMENSNQQFHRQFLANEKMKERFELILTSPAENQAVKKELVSLLGAWSVKYKSEPGMHAIGELYEIGRGSRRARPHINTENVNRSPITQSPVTATRSINSPVTPPSPSPTRPEKRRSLPPPRPAAPAAPAVTEPKPKIVNKPRSHSSAAATSSSSSSPTRVFNFEKAKPKIIEEIAVANQNSNNLVNALKLINTSEDRWEIDLQHDKNLQEVRNKCEESKKRIVRYARLVENEEWIGTLLATNEQLLKALDMYDVMLVGEIPAAWLKAQQAQQNAISYYDHVQPAPPKQIRAPPPPPPNRITLPVEQAFSNMQVSKYEEEDLDPFADPVTPIEDENRRGYINDAKDLWLHCIIQLNSYLCKR</sequence>
<dbReference type="Pfam" id="PF00790">
    <property type="entry name" value="VHS"/>
    <property type="match status" value="1"/>
</dbReference>
<dbReference type="Proteomes" id="UP001473302">
    <property type="component" value="Unassembled WGS sequence"/>
</dbReference>
<dbReference type="EMBL" id="BAABUK010000025">
    <property type="protein sequence ID" value="GAA5815364.1"/>
    <property type="molecule type" value="Genomic_DNA"/>
</dbReference>
<feature type="compositionally biased region" description="Low complexity" evidence="1">
    <location>
        <begin position="218"/>
        <end position="230"/>
    </location>
</feature>
<dbReference type="CDD" id="cd16980">
    <property type="entry name" value="VHS_Lsb5"/>
    <property type="match status" value="1"/>
</dbReference>
<accession>A0ABP9Z8G0</accession>
<dbReference type="Gene3D" id="1.20.58.160">
    <property type="match status" value="1"/>
</dbReference>
<dbReference type="SMART" id="SM00288">
    <property type="entry name" value="VHS"/>
    <property type="match status" value="1"/>
</dbReference>
<evidence type="ECO:0000256" key="1">
    <source>
        <dbReference type="SAM" id="MobiDB-lite"/>
    </source>
</evidence>
<evidence type="ECO:0000259" key="2">
    <source>
        <dbReference type="PROSITE" id="PS50179"/>
    </source>
</evidence>
<gene>
    <name evidence="3" type="ORF">MFLAVUS_008871</name>
</gene>